<feature type="region of interest" description="Disordered" evidence="1">
    <location>
        <begin position="106"/>
        <end position="128"/>
    </location>
</feature>
<dbReference type="Proteomes" id="UP000295703">
    <property type="component" value="Unassembled WGS sequence"/>
</dbReference>
<feature type="region of interest" description="Disordered" evidence="1">
    <location>
        <begin position="188"/>
        <end position="211"/>
    </location>
</feature>
<evidence type="ECO:0000313" key="3">
    <source>
        <dbReference type="Proteomes" id="UP000295703"/>
    </source>
</evidence>
<evidence type="ECO:0000256" key="1">
    <source>
        <dbReference type="SAM" id="MobiDB-lite"/>
    </source>
</evidence>
<evidence type="ECO:0000313" key="2">
    <source>
        <dbReference type="EMBL" id="TDZ65946.1"/>
    </source>
</evidence>
<organism evidence="2 3">
    <name type="scientific">Colletotrichum trifolii</name>
    <dbReference type="NCBI Taxonomy" id="5466"/>
    <lineage>
        <taxon>Eukaryota</taxon>
        <taxon>Fungi</taxon>
        <taxon>Dikarya</taxon>
        <taxon>Ascomycota</taxon>
        <taxon>Pezizomycotina</taxon>
        <taxon>Sordariomycetes</taxon>
        <taxon>Hypocreomycetidae</taxon>
        <taxon>Glomerellales</taxon>
        <taxon>Glomerellaceae</taxon>
        <taxon>Colletotrichum</taxon>
        <taxon>Colletotrichum orbiculare species complex</taxon>
    </lineage>
</organism>
<name>A0A4R8RJI6_COLTR</name>
<comment type="caution">
    <text evidence="2">The sequence shown here is derived from an EMBL/GenBank/DDBJ whole genome shotgun (WGS) entry which is preliminary data.</text>
</comment>
<feature type="region of interest" description="Disordered" evidence="1">
    <location>
        <begin position="1"/>
        <end position="30"/>
    </location>
</feature>
<reference evidence="2 3" key="1">
    <citation type="submission" date="2018-12" db="EMBL/GenBank/DDBJ databases">
        <title>Genome sequence and assembly of Colletotrichum trifolii.</title>
        <authorList>
            <person name="Gan P."/>
            <person name="Shirasu K."/>
        </authorList>
    </citation>
    <scope>NUCLEOTIDE SEQUENCE [LARGE SCALE GENOMIC DNA]</scope>
    <source>
        <strain evidence="2 3">543-2</strain>
    </source>
</reference>
<sequence>MNPESMTVRDDNPKTSPNSIDSLTRRQGVRGVVTDTEARGIDNSTRTGFELKPTEQTGQTHHTLLLLIGICMAQTCLFHPAAEDGLAPSPLAQVVLAPRHPSIRVWSQQDGKSKRPFARGSSRLGDPRFWEHTPAPAPAPALLLPCSCPAPSPWCQQTFSSRWTWTQARQADQCQSLAARRNASQSLPWSLDEDDVRKEAQPRSRQHPTLSTSTLGVVSVPSCEVPASRASIKARRCQALPALPSSPASGLIRVTKHSLGRHSSFPPVDMYLPRLLVGQFFRATA</sequence>
<protein>
    <submittedName>
        <fullName evidence="2">Uncharacterized protein</fullName>
    </submittedName>
</protein>
<proteinExistence type="predicted"/>
<dbReference type="AlphaFoldDB" id="A0A4R8RJI6"/>
<keyword evidence="3" id="KW-1185">Reference proteome</keyword>
<accession>A0A4R8RJI6</accession>
<dbReference type="EMBL" id="RYZW01000020">
    <property type="protein sequence ID" value="TDZ65946.1"/>
    <property type="molecule type" value="Genomic_DNA"/>
</dbReference>
<gene>
    <name evidence="2" type="ORF">CTRI78_v003374</name>
</gene>